<reference evidence="6 7" key="1">
    <citation type="submission" date="2017-03" db="EMBL/GenBank/DDBJ databases">
        <title>WGS assembly of Porphyra umbilicalis.</title>
        <authorList>
            <person name="Brawley S.H."/>
            <person name="Blouin N.A."/>
            <person name="Ficko-Blean E."/>
            <person name="Wheeler G.L."/>
            <person name="Lohr M."/>
            <person name="Goodson H.V."/>
            <person name="Jenkins J.W."/>
            <person name="Blaby-Haas C.E."/>
            <person name="Helliwell K.E."/>
            <person name="Chan C."/>
            <person name="Marriage T."/>
            <person name="Bhattacharya D."/>
            <person name="Klein A.S."/>
            <person name="Badis Y."/>
            <person name="Brodie J."/>
            <person name="Cao Y."/>
            <person name="Collen J."/>
            <person name="Dittami S.M."/>
            <person name="Gachon C.M."/>
            <person name="Green B.R."/>
            <person name="Karpowicz S."/>
            <person name="Kim J.W."/>
            <person name="Kudahl U."/>
            <person name="Lin S."/>
            <person name="Michel G."/>
            <person name="Mittag M."/>
            <person name="Olson B.J."/>
            <person name="Pangilinan J."/>
            <person name="Peng Y."/>
            <person name="Qiu H."/>
            <person name="Shu S."/>
            <person name="Singer J.T."/>
            <person name="Smith A.G."/>
            <person name="Sprecher B.N."/>
            <person name="Wagner V."/>
            <person name="Wang W."/>
            <person name="Wang Z.-Y."/>
            <person name="Yan J."/>
            <person name="Yarish C."/>
            <person name="Zoeuner-Riek S."/>
            <person name="Zhuang Y."/>
            <person name="Zou Y."/>
            <person name="Lindquist E.A."/>
            <person name="Grimwood J."/>
            <person name="Barry K."/>
            <person name="Rokhsar D.S."/>
            <person name="Schmutz J."/>
            <person name="Stiller J.W."/>
            <person name="Grossman A.R."/>
            <person name="Prochnik S.E."/>
        </authorList>
    </citation>
    <scope>NUCLEOTIDE SEQUENCE [LARGE SCALE GENOMIC DNA]</scope>
    <source>
        <strain evidence="6">4086291</strain>
    </source>
</reference>
<feature type="domain" description="UBC core" evidence="5">
    <location>
        <begin position="2"/>
        <end position="149"/>
    </location>
</feature>
<dbReference type="GO" id="GO:0016740">
    <property type="term" value="F:transferase activity"/>
    <property type="evidence" value="ECO:0007669"/>
    <property type="project" value="UniProtKB-KW"/>
</dbReference>
<dbReference type="Proteomes" id="UP000218209">
    <property type="component" value="Unassembled WGS sequence"/>
</dbReference>
<dbReference type="Pfam" id="PF00179">
    <property type="entry name" value="UQ_con"/>
    <property type="match status" value="1"/>
</dbReference>
<feature type="region of interest" description="Disordered" evidence="4">
    <location>
        <begin position="357"/>
        <end position="440"/>
    </location>
</feature>
<protein>
    <recommendedName>
        <fullName evidence="5">UBC core domain-containing protein</fullName>
    </recommendedName>
</protein>
<dbReference type="EMBL" id="KV918809">
    <property type="protein sequence ID" value="OSX78610.1"/>
    <property type="molecule type" value="Genomic_DNA"/>
</dbReference>
<name>A0A1X6PD02_PORUM</name>
<feature type="region of interest" description="Disordered" evidence="4">
    <location>
        <begin position="248"/>
        <end position="292"/>
    </location>
</feature>
<keyword evidence="7" id="KW-1185">Reference proteome</keyword>
<evidence type="ECO:0000259" key="5">
    <source>
        <dbReference type="PROSITE" id="PS50127"/>
    </source>
</evidence>
<sequence>MLAARSLVGTLVEAVDDVPAPHLAVWLTHPPRITALTAVITPPTNTPFAGGSFALSLTIPPEYPLAPPVVRFTTPILHPNVDARGRICLDLLKGGWKPSLTVGSLLTSIVVMMGEPNGEDGLDLDVTEVFRRGGEWERRAREHTRRFAMEDGKKPEGEKQGEEDVKATGRAGGAVASADTAVAVHREGEDTGQGGASAATVGEAATAEPEPSIWPALTPVSEEGWPTAGTAFRPSTAVLMAASDDRAPQLPLARSSSGASGTSPIAKRQPAALGALRASASPQSGPLGGPAAAAVSSGAAAVQSRGTHLAVPTAATVAVAPSSPPPVGDTPLKTSHGARWDVVPWTVVPVRAVGARRSLSPGQPSVSADPPSEVVIIEDDDDEEEGTQPPLLSTPPPSLPLPASASGGCGGHGGDTDGAVLSLDSDGEAPSRLKRRRLVQ</sequence>
<dbReference type="PANTHER" id="PTHR24067">
    <property type="entry name" value="UBIQUITIN-CONJUGATING ENZYME E2"/>
    <property type="match status" value="1"/>
</dbReference>
<dbReference type="InterPro" id="IPR016135">
    <property type="entry name" value="UBQ-conjugating_enzyme/RWD"/>
</dbReference>
<dbReference type="PROSITE" id="PS50127">
    <property type="entry name" value="UBC_2"/>
    <property type="match status" value="1"/>
</dbReference>
<proteinExistence type="predicted"/>
<keyword evidence="2" id="KW-0833">Ubl conjugation pathway</keyword>
<dbReference type="AlphaFoldDB" id="A0A1X6PD02"/>
<gene>
    <name evidence="6" type="ORF">BU14_0105s0028</name>
</gene>
<dbReference type="OrthoDB" id="9978460at2759"/>
<feature type="compositionally biased region" description="Polar residues" evidence="4">
    <location>
        <begin position="254"/>
        <end position="263"/>
    </location>
</feature>
<dbReference type="SUPFAM" id="SSF54495">
    <property type="entry name" value="UBC-like"/>
    <property type="match status" value="1"/>
</dbReference>
<evidence type="ECO:0000256" key="3">
    <source>
        <dbReference type="PROSITE-ProRule" id="PRU10133"/>
    </source>
</evidence>
<dbReference type="PROSITE" id="PS00183">
    <property type="entry name" value="UBC_1"/>
    <property type="match status" value="1"/>
</dbReference>
<evidence type="ECO:0000313" key="6">
    <source>
        <dbReference type="EMBL" id="OSX78610.1"/>
    </source>
</evidence>
<evidence type="ECO:0000256" key="1">
    <source>
        <dbReference type="ARBA" id="ARBA00022679"/>
    </source>
</evidence>
<keyword evidence="1" id="KW-0808">Transferase</keyword>
<feature type="active site" description="Glycyl thioester intermediate" evidence="3">
    <location>
        <position position="88"/>
    </location>
</feature>
<evidence type="ECO:0000313" key="7">
    <source>
        <dbReference type="Proteomes" id="UP000218209"/>
    </source>
</evidence>
<organism evidence="6 7">
    <name type="scientific">Porphyra umbilicalis</name>
    <name type="common">Purple laver</name>
    <name type="synonym">Red alga</name>
    <dbReference type="NCBI Taxonomy" id="2786"/>
    <lineage>
        <taxon>Eukaryota</taxon>
        <taxon>Rhodophyta</taxon>
        <taxon>Bangiophyceae</taxon>
        <taxon>Bangiales</taxon>
        <taxon>Bangiaceae</taxon>
        <taxon>Porphyra</taxon>
    </lineage>
</organism>
<feature type="region of interest" description="Disordered" evidence="4">
    <location>
        <begin position="143"/>
        <end position="177"/>
    </location>
</feature>
<evidence type="ECO:0000256" key="2">
    <source>
        <dbReference type="ARBA" id="ARBA00022786"/>
    </source>
</evidence>
<dbReference type="Gene3D" id="3.10.110.10">
    <property type="entry name" value="Ubiquitin Conjugating Enzyme"/>
    <property type="match status" value="1"/>
</dbReference>
<dbReference type="InterPro" id="IPR050113">
    <property type="entry name" value="Ub_conjugating_enzyme"/>
</dbReference>
<accession>A0A1X6PD02</accession>
<dbReference type="InterPro" id="IPR023313">
    <property type="entry name" value="UBQ-conjugating_AS"/>
</dbReference>
<dbReference type="InterPro" id="IPR000608">
    <property type="entry name" value="UBC"/>
</dbReference>
<feature type="compositionally biased region" description="Acidic residues" evidence="4">
    <location>
        <begin position="376"/>
        <end position="386"/>
    </location>
</feature>
<evidence type="ECO:0000256" key="4">
    <source>
        <dbReference type="SAM" id="MobiDB-lite"/>
    </source>
</evidence>
<feature type="compositionally biased region" description="Low complexity" evidence="4">
    <location>
        <begin position="278"/>
        <end position="292"/>
    </location>
</feature>
<dbReference type="SMART" id="SM00212">
    <property type="entry name" value="UBCc"/>
    <property type="match status" value="1"/>
</dbReference>
<feature type="compositionally biased region" description="Basic and acidic residues" evidence="4">
    <location>
        <begin position="143"/>
        <end position="167"/>
    </location>
</feature>